<dbReference type="PROSITE" id="PS00862">
    <property type="entry name" value="OX2_COVAL_FAD"/>
    <property type="match status" value="1"/>
</dbReference>
<dbReference type="Pfam" id="PF04030">
    <property type="entry name" value="ALO"/>
    <property type="match status" value="1"/>
</dbReference>
<dbReference type="PANTHER" id="PTHR43762">
    <property type="entry name" value="L-GULONOLACTONE OXIDASE"/>
    <property type="match status" value="1"/>
</dbReference>
<feature type="domain" description="FAD-binding PCMH-type" evidence="4">
    <location>
        <begin position="16"/>
        <end position="186"/>
    </location>
</feature>
<dbReference type="PROSITE" id="PS51387">
    <property type="entry name" value="FAD_PCMH"/>
    <property type="match status" value="1"/>
</dbReference>
<dbReference type="InterPro" id="IPR016169">
    <property type="entry name" value="FAD-bd_PCMH_sub2"/>
</dbReference>
<evidence type="ECO:0000259" key="4">
    <source>
        <dbReference type="PROSITE" id="PS51387"/>
    </source>
</evidence>
<dbReference type="InterPro" id="IPR036318">
    <property type="entry name" value="FAD-bd_PCMH-like_sf"/>
</dbReference>
<dbReference type="InterPro" id="IPR016167">
    <property type="entry name" value="FAD-bd_PCMH_sub1"/>
</dbReference>
<evidence type="ECO:0000313" key="5">
    <source>
        <dbReference type="EMBL" id="SVB38500.1"/>
    </source>
</evidence>
<name>A0A382DJ50_9ZZZZ</name>
<evidence type="ECO:0000256" key="3">
    <source>
        <dbReference type="SAM" id="MobiDB-lite"/>
    </source>
</evidence>
<organism evidence="5">
    <name type="scientific">marine metagenome</name>
    <dbReference type="NCBI Taxonomy" id="408172"/>
    <lineage>
        <taxon>unclassified sequences</taxon>
        <taxon>metagenomes</taxon>
        <taxon>ecological metagenomes</taxon>
    </lineage>
</organism>
<dbReference type="GO" id="GO:0003885">
    <property type="term" value="F:D-arabinono-1,4-lactone oxidase activity"/>
    <property type="evidence" value="ECO:0007669"/>
    <property type="project" value="InterPro"/>
</dbReference>
<dbReference type="InterPro" id="IPR010031">
    <property type="entry name" value="FAD_lactone_oxidase-like"/>
</dbReference>
<dbReference type="InterPro" id="IPR016166">
    <property type="entry name" value="FAD-bd_PCMH"/>
</dbReference>
<comment type="similarity">
    <text evidence="1">Belongs to the oxygen-dependent FAD-linked oxidoreductase family.</text>
</comment>
<dbReference type="InterPro" id="IPR007173">
    <property type="entry name" value="ALO_C"/>
</dbReference>
<dbReference type="EMBL" id="UINC01039675">
    <property type="protein sequence ID" value="SVB38500.1"/>
    <property type="molecule type" value="Genomic_DNA"/>
</dbReference>
<proteinExistence type="inferred from homology"/>
<dbReference type="GO" id="GO:0071949">
    <property type="term" value="F:FAD binding"/>
    <property type="evidence" value="ECO:0007669"/>
    <property type="project" value="InterPro"/>
</dbReference>
<dbReference type="Gene3D" id="3.30.70.2520">
    <property type="match status" value="1"/>
</dbReference>
<dbReference type="Pfam" id="PF01565">
    <property type="entry name" value="FAD_binding_4"/>
    <property type="match status" value="1"/>
</dbReference>
<accession>A0A382DJ50</accession>
<dbReference type="PANTHER" id="PTHR43762:SF1">
    <property type="entry name" value="D-ARABINONO-1,4-LACTONE OXIDASE"/>
    <property type="match status" value="1"/>
</dbReference>
<protein>
    <recommendedName>
        <fullName evidence="4">FAD-binding PCMH-type domain-containing protein</fullName>
    </recommendedName>
</protein>
<feature type="compositionally biased region" description="Polar residues" evidence="3">
    <location>
        <begin position="1"/>
        <end position="21"/>
    </location>
</feature>
<dbReference type="PIRSF" id="PIRSF000136">
    <property type="entry name" value="LGO_GLO"/>
    <property type="match status" value="1"/>
</dbReference>
<dbReference type="GO" id="GO:0016020">
    <property type="term" value="C:membrane"/>
    <property type="evidence" value="ECO:0007669"/>
    <property type="project" value="InterPro"/>
</dbReference>
<evidence type="ECO:0000256" key="2">
    <source>
        <dbReference type="ARBA" id="ARBA00023002"/>
    </source>
</evidence>
<dbReference type="Gene3D" id="3.30.465.10">
    <property type="match status" value="1"/>
</dbReference>
<reference evidence="5" key="1">
    <citation type="submission" date="2018-05" db="EMBL/GenBank/DDBJ databases">
        <authorList>
            <person name="Lanie J.A."/>
            <person name="Ng W.-L."/>
            <person name="Kazmierczak K.M."/>
            <person name="Andrzejewski T.M."/>
            <person name="Davidsen T.M."/>
            <person name="Wayne K.J."/>
            <person name="Tettelin H."/>
            <person name="Glass J.I."/>
            <person name="Rusch D."/>
            <person name="Podicherti R."/>
            <person name="Tsui H.-C.T."/>
            <person name="Winkler M.E."/>
        </authorList>
    </citation>
    <scope>NUCLEOTIDE SEQUENCE</scope>
</reference>
<dbReference type="NCBIfam" id="TIGR01679">
    <property type="entry name" value="bact_FAD_ox"/>
    <property type="match status" value="1"/>
</dbReference>
<evidence type="ECO:0000256" key="1">
    <source>
        <dbReference type="ARBA" id="ARBA00005466"/>
    </source>
</evidence>
<dbReference type="InterPro" id="IPR006093">
    <property type="entry name" value="Oxy_OxRdtase_FAD_BS"/>
</dbReference>
<dbReference type="AlphaFoldDB" id="A0A382DJ50"/>
<gene>
    <name evidence="5" type="ORF">METZ01_LOCUS191354</name>
</gene>
<dbReference type="InterPro" id="IPR006094">
    <property type="entry name" value="Oxid_FAD_bind_N"/>
</dbReference>
<dbReference type="Gene3D" id="3.30.43.10">
    <property type="entry name" value="Uridine Diphospho-n-acetylenolpyruvylglucosamine Reductase, domain 2"/>
    <property type="match status" value="1"/>
</dbReference>
<dbReference type="SUPFAM" id="SSF56176">
    <property type="entry name" value="FAD-binding/transporter-associated domain-like"/>
    <property type="match status" value="1"/>
</dbReference>
<sequence>MKTQSSNTWSNWAGNQTSNPLSIKKPKNEEDVVAIVKEAKKRGLKVKVVGSGHSFTGIAVTDEVLISLDEIADIRNVDFENYTVRVGSGIKLRDLNPILQRSGLAMPNLGDIVYQSISGAISTSTHGTGLEFKTIAEAVCGMRIVDGEGTVVECDTQQNSEVFHAARVGLGALGIITEVTIKCVEAFNLHAVEEILPIGEVTNNFDYWSKTTDHIEFFWMPNTDKALLKRNTRTLETPPRPRNKRHSFKRRWNRFKNEEIKQNFLFGAMNHLGKIAPPLVPKLNSMVVGESGRAEYITTSYEVFASPRRVRFYEMEYAVPVESGIEAFQRVVQLIGELDHYISFPVEYRVLGKDEIPMSTASDKDSAFIAVHVFRNTPFEKYFQGVEEIMGDYDGRPH</sequence>
<keyword evidence="2" id="KW-0560">Oxidoreductase</keyword>
<feature type="region of interest" description="Disordered" evidence="3">
    <location>
        <begin position="1"/>
        <end position="24"/>
    </location>
</feature>
<feature type="non-terminal residue" evidence="5">
    <location>
        <position position="398"/>
    </location>
</feature>